<dbReference type="GO" id="GO:0042910">
    <property type="term" value="F:xenobiotic transmembrane transporter activity"/>
    <property type="evidence" value="ECO:0007669"/>
    <property type="project" value="TreeGrafter"/>
</dbReference>
<dbReference type="PRINTS" id="PR00702">
    <property type="entry name" value="ACRIFLAVINRP"/>
</dbReference>
<evidence type="ECO:0000256" key="1">
    <source>
        <dbReference type="SAM" id="MobiDB-lite"/>
    </source>
</evidence>
<dbReference type="Gene3D" id="3.30.2090.10">
    <property type="entry name" value="Multidrug efflux transporter AcrB TolC docking domain, DN and DC subdomains"/>
    <property type="match status" value="3"/>
</dbReference>
<dbReference type="InterPro" id="IPR001036">
    <property type="entry name" value="Acrflvin-R"/>
</dbReference>
<evidence type="ECO:0000256" key="2">
    <source>
        <dbReference type="SAM" id="Phobius"/>
    </source>
</evidence>
<feature type="transmembrane region" description="Helical" evidence="2">
    <location>
        <begin position="436"/>
        <end position="453"/>
    </location>
</feature>
<feature type="compositionally biased region" description="Basic and acidic residues" evidence="1">
    <location>
        <begin position="1098"/>
        <end position="1111"/>
    </location>
</feature>
<feature type="transmembrane region" description="Helical" evidence="2">
    <location>
        <begin position="1030"/>
        <end position="1054"/>
    </location>
</feature>
<organism evidence="3 4">
    <name type="scientific">Thermasporomyces composti</name>
    <dbReference type="NCBI Taxonomy" id="696763"/>
    <lineage>
        <taxon>Bacteria</taxon>
        <taxon>Bacillati</taxon>
        <taxon>Actinomycetota</taxon>
        <taxon>Actinomycetes</taxon>
        <taxon>Propionibacteriales</taxon>
        <taxon>Nocardioidaceae</taxon>
        <taxon>Thermasporomyces</taxon>
    </lineage>
</organism>
<feature type="region of interest" description="Disordered" evidence="1">
    <location>
        <begin position="255"/>
        <end position="329"/>
    </location>
</feature>
<feature type="transmembrane region" description="Helical" evidence="2">
    <location>
        <begin position="411"/>
        <end position="429"/>
    </location>
</feature>
<keyword evidence="2" id="KW-0472">Membrane</keyword>
<accession>A0A3D9V6J0</accession>
<name>A0A3D9V6J0_THECX</name>
<dbReference type="AlphaFoldDB" id="A0A3D9V6J0"/>
<feature type="compositionally biased region" description="Gly residues" evidence="1">
    <location>
        <begin position="255"/>
        <end position="267"/>
    </location>
</feature>
<dbReference type="SUPFAM" id="SSF82693">
    <property type="entry name" value="Multidrug efflux transporter AcrB pore domain, PN1, PN2, PC1 and PC2 subdomains"/>
    <property type="match status" value="3"/>
</dbReference>
<dbReference type="Pfam" id="PF00873">
    <property type="entry name" value="ACR_tran"/>
    <property type="match status" value="2"/>
</dbReference>
<feature type="compositionally biased region" description="Low complexity" evidence="1">
    <location>
        <begin position="268"/>
        <end position="277"/>
    </location>
</feature>
<evidence type="ECO:0000313" key="3">
    <source>
        <dbReference type="EMBL" id="REF37388.1"/>
    </source>
</evidence>
<evidence type="ECO:0000313" key="4">
    <source>
        <dbReference type="Proteomes" id="UP000256485"/>
    </source>
</evidence>
<dbReference type="EMBL" id="QTUC01000001">
    <property type="protein sequence ID" value="REF37388.1"/>
    <property type="molecule type" value="Genomic_DNA"/>
</dbReference>
<dbReference type="RefSeq" id="WP_115850855.1">
    <property type="nucleotide sequence ID" value="NZ_QTUC01000001.1"/>
</dbReference>
<dbReference type="Gene3D" id="1.20.1640.10">
    <property type="entry name" value="Multidrug efflux transporter AcrB transmembrane domain"/>
    <property type="match status" value="3"/>
</dbReference>
<dbReference type="InterPro" id="IPR027463">
    <property type="entry name" value="AcrB_DN_DC_subdom"/>
</dbReference>
<feature type="transmembrane region" description="Helical" evidence="2">
    <location>
        <begin position="1060"/>
        <end position="1085"/>
    </location>
</feature>
<dbReference type="PANTHER" id="PTHR32063:SF0">
    <property type="entry name" value="SWARMING MOTILITY PROTEIN SWRC"/>
    <property type="match status" value="1"/>
</dbReference>
<dbReference type="PANTHER" id="PTHR32063">
    <property type="match status" value="1"/>
</dbReference>
<dbReference type="Gene3D" id="3.30.70.1440">
    <property type="entry name" value="Multidrug efflux transporter AcrB pore domain"/>
    <property type="match status" value="1"/>
</dbReference>
<gene>
    <name evidence="3" type="ORF">DFJ64_2832</name>
</gene>
<proteinExistence type="predicted"/>
<feature type="transmembrane region" description="Helical" evidence="2">
    <location>
        <begin position="605"/>
        <end position="625"/>
    </location>
</feature>
<feature type="compositionally biased region" description="Gly residues" evidence="1">
    <location>
        <begin position="278"/>
        <end position="295"/>
    </location>
</feature>
<dbReference type="OrthoDB" id="3306666at2"/>
<dbReference type="Gene3D" id="3.30.70.1430">
    <property type="entry name" value="Multidrug efflux transporter AcrB pore domain"/>
    <property type="match status" value="2"/>
</dbReference>
<feature type="region of interest" description="Disordered" evidence="1">
    <location>
        <begin position="1092"/>
        <end position="1118"/>
    </location>
</feature>
<sequence length="1118" mass="117564">MSRLARLSLANRSLVALLSVAIVLFGLISTRSLKQELLPSLEMPGAFITTVYPGASPEIVEREVTEPIETAIAGTDGLERVTSTSSNGFSMVQAEFEYGTDISEAVQEIQESVNRLRSQLPSDVDPTVQAGNINDFPVLLLEISSDLDQRELARRLQDRVVPELEKISDVRNVEVTGLREERVEIRLDEAALARTGVTPQDVVTALQANGVSVPGGELTTGDRSVTVEVGAPFASVRDLEQVTIIPRAAAAGALGGQGSGTGSGAGQQGSSATQGESGSAGQGEAGPSGGQGEGAGQRVSGSGSASAPGTSGQRSGTGRAAAPPAPVRLSDIAEVTTAPAEATSITRTNGKPSLGLSVMKTTDGNTVAVSHDVRDALDRLSSSLGDDVEVMVVFDQAPFIEKSIEGLTTEGTIGLIFAVLVILVFLLSLRSTLVTAVSIPFSLLVAMIGLYAGGYSLNILTLGALTVAIGRVVDDSIVVLENIKRHLGYGEAKQKAILNGVREVAGAVSASTFTTVGVFLPIAFVGGQVGELFRPFGVTVTIALLASLFVSLTIIPVLAYWFLRPPDVAPAEQERFRAEAEARERRNVLQRAYVPVIRWTTRHRVVTILAGILVFAGTLAATPLLKTNFLDDPGNNTMTVTQVMPVSTSLARTDEAARKVERVLADVDGIETYQTTVGAMEFAGFSTGNGANQAMFWLTLDEDVDKDAVATELRDRLGRLEDAGTLTVQEVPTGFGGSNLEVIVTAPTSESLRVAAERVERAVANVPGATDVTNSLGSDLPTVHVDVDRAKAAALGLSDAQVGQAVRQAFAGQQVASVVIDSEQRDVLLYTTERPTSLERLRALPIETPLGTTVRLAEVATVSEVTRPAELTRIDGERSATISAAATAEDLGRVTSDLQAALDELDLPRGATYRIAGVSSEQREAFGQLGVALLAAIVIVYLIMVATFRSIAQPLILLVSIPFAATGALALLLGTNTPLGVPALIGLLMLVGIVVTNAIVLIDLINQYREQGMGLQEAVVEGGRRRLRPILMTALATICALIPMSLGITGGGVFVSKPLALVVIGGLVSSTLLTLILVPTLYTMLESAKERRRSRGQRRAERANRRRERAEPVPSASS</sequence>
<dbReference type="Gene3D" id="3.30.70.1320">
    <property type="entry name" value="Multidrug efflux transporter AcrB pore domain like"/>
    <property type="match status" value="2"/>
</dbReference>
<dbReference type="Proteomes" id="UP000256485">
    <property type="component" value="Unassembled WGS sequence"/>
</dbReference>
<dbReference type="SUPFAM" id="SSF82714">
    <property type="entry name" value="Multidrug efflux transporter AcrB TolC docking domain, DN and DC subdomains"/>
    <property type="match status" value="2"/>
</dbReference>
<keyword evidence="4" id="KW-1185">Reference proteome</keyword>
<dbReference type="SUPFAM" id="SSF82866">
    <property type="entry name" value="Multidrug efflux transporter AcrB transmembrane domain"/>
    <property type="match status" value="2"/>
</dbReference>
<feature type="compositionally biased region" description="Low complexity" evidence="1">
    <location>
        <begin position="296"/>
        <end position="312"/>
    </location>
</feature>
<feature type="transmembrane region" description="Helical" evidence="2">
    <location>
        <begin position="459"/>
        <end position="483"/>
    </location>
</feature>
<reference evidence="3 4" key="1">
    <citation type="submission" date="2018-08" db="EMBL/GenBank/DDBJ databases">
        <title>Sequencing the genomes of 1000 actinobacteria strains.</title>
        <authorList>
            <person name="Klenk H.-P."/>
        </authorList>
    </citation>
    <scope>NUCLEOTIDE SEQUENCE [LARGE SCALE GENOMIC DNA]</scope>
    <source>
        <strain evidence="3 4">DSM 22891</strain>
    </source>
</reference>
<keyword evidence="2" id="KW-1133">Transmembrane helix</keyword>
<feature type="transmembrane region" description="Helical" evidence="2">
    <location>
        <begin position="979"/>
        <end position="1005"/>
    </location>
</feature>
<keyword evidence="2" id="KW-0812">Transmembrane</keyword>
<comment type="caution">
    <text evidence="3">The sequence shown here is derived from an EMBL/GenBank/DDBJ whole genome shotgun (WGS) entry which is preliminary data.</text>
</comment>
<feature type="transmembrane region" description="Helical" evidence="2">
    <location>
        <begin position="929"/>
        <end position="948"/>
    </location>
</feature>
<feature type="transmembrane region" description="Helical" evidence="2">
    <location>
        <begin position="536"/>
        <end position="563"/>
    </location>
</feature>
<feature type="transmembrane region" description="Helical" evidence="2">
    <location>
        <begin position="955"/>
        <end position="973"/>
    </location>
</feature>
<protein>
    <submittedName>
        <fullName evidence="3">HAE1 family hydrophobic/amphiphilic exporter-1</fullName>
    </submittedName>
</protein>
<dbReference type="GO" id="GO:0005886">
    <property type="term" value="C:plasma membrane"/>
    <property type="evidence" value="ECO:0007669"/>
    <property type="project" value="TreeGrafter"/>
</dbReference>
<feature type="transmembrane region" description="Helical" evidence="2">
    <location>
        <begin position="504"/>
        <end position="524"/>
    </location>
</feature>